<dbReference type="AlphaFoldDB" id="A0A5M7B480"/>
<evidence type="ECO:0000256" key="1">
    <source>
        <dbReference type="ARBA" id="ARBA00000085"/>
    </source>
</evidence>
<evidence type="ECO:0000259" key="6">
    <source>
        <dbReference type="PROSITE" id="PS50109"/>
    </source>
</evidence>
<evidence type="ECO:0000259" key="8">
    <source>
        <dbReference type="PROSITE" id="PS50113"/>
    </source>
</evidence>
<accession>A0A5M7B480</accession>
<dbReference type="SMART" id="SM00091">
    <property type="entry name" value="PAS"/>
    <property type="match status" value="1"/>
</dbReference>
<dbReference type="PROSITE" id="PS50112">
    <property type="entry name" value="PAS"/>
    <property type="match status" value="1"/>
</dbReference>
<name>A0A5M7B480_9FLAO</name>
<dbReference type="EMBL" id="VWRS01000007">
    <property type="protein sequence ID" value="KAA5824202.1"/>
    <property type="molecule type" value="Genomic_DNA"/>
</dbReference>
<dbReference type="PROSITE" id="PS50113">
    <property type="entry name" value="PAC"/>
    <property type="match status" value="1"/>
</dbReference>
<dbReference type="Pfam" id="PF13426">
    <property type="entry name" value="PAS_9"/>
    <property type="match status" value="1"/>
</dbReference>
<dbReference type="GO" id="GO:0004673">
    <property type="term" value="F:protein histidine kinase activity"/>
    <property type="evidence" value="ECO:0007669"/>
    <property type="project" value="UniProtKB-EC"/>
</dbReference>
<dbReference type="NCBIfam" id="TIGR00229">
    <property type="entry name" value="sensory_box"/>
    <property type="match status" value="1"/>
</dbReference>
<comment type="caution">
    <text evidence="9">The sequence shown here is derived from an EMBL/GenBank/DDBJ whole genome shotgun (WGS) entry which is preliminary data.</text>
</comment>
<dbReference type="InterPro" id="IPR003594">
    <property type="entry name" value="HATPase_dom"/>
</dbReference>
<comment type="catalytic activity">
    <reaction evidence="1">
        <text>ATP + protein L-histidine = ADP + protein N-phospho-L-histidine.</text>
        <dbReference type="EC" id="2.7.13.3"/>
    </reaction>
</comment>
<evidence type="ECO:0000313" key="12">
    <source>
        <dbReference type="Proteomes" id="UP000322315"/>
    </source>
</evidence>
<dbReference type="InterPro" id="IPR035965">
    <property type="entry name" value="PAS-like_dom_sf"/>
</dbReference>
<dbReference type="InterPro" id="IPR052162">
    <property type="entry name" value="Sensor_kinase/Photoreceptor"/>
</dbReference>
<reference evidence="10 11" key="2">
    <citation type="submission" date="2019-07" db="EMBL/GenBank/DDBJ databases">
        <title>Algibacter marinivivus sp. nov., isolated from the surface of a marine red alga.</title>
        <authorList>
            <person name="Zhong X."/>
            <person name="Xu W."/>
            <person name="Zhang Y."/>
            <person name="Zhang Q."/>
            <person name="Du Z."/>
        </authorList>
    </citation>
    <scope>NUCLEOTIDE SEQUENCE [LARGE SCALE GENOMIC DNA]</scope>
    <source>
        <strain evidence="10 11">RU-4-M-4</strain>
    </source>
</reference>
<dbReference type="OrthoDB" id="5522855at2"/>
<proteinExistence type="predicted"/>
<dbReference type="PRINTS" id="PR00344">
    <property type="entry name" value="BCTRLSENSOR"/>
</dbReference>
<feature type="domain" description="Histidine kinase" evidence="6">
    <location>
        <begin position="153"/>
        <end position="366"/>
    </location>
</feature>
<dbReference type="InterPro" id="IPR004358">
    <property type="entry name" value="Sig_transdc_His_kin-like_C"/>
</dbReference>
<dbReference type="InterPro" id="IPR001610">
    <property type="entry name" value="PAC"/>
</dbReference>
<sequence length="378" mass="42837">MPDRISVVKEQLFKNIFDFANGGLAIVSLKGKWVKVNDSLATYLGYSKEELYKLSFQQITHKKDLNIDLENMRLLIKGEIDKYQIEKRYFHKNGNIVWALISVSLLRDDHGEPIYFIAQILDITSSKESKSQLKILLELAQEQNNRLTNFADIVTHNLKTHTSNLSTLVSFLEEEAHDLVQDENFELLKGSVINLTQTVSHLTEIAKIKSVDENKIEALNLYTFVSQAIYNISAIAKNKNCVIENHVDKDHLINAIPAYLDSIILNFLSNAIKYRDQTRDTVIKLSSQIENDHVAFHIEDNGLGIDLDKFGDSLFQMYKTFHYNDDALGIGLFITKAHIEALGGHVKVKSEVGIGTVFSVCFKRPTTFVLESNTSGLK</sequence>
<dbReference type="PANTHER" id="PTHR43304">
    <property type="entry name" value="PHYTOCHROME-LIKE PROTEIN CPH1"/>
    <property type="match status" value="1"/>
</dbReference>
<evidence type="ECO:0000256" key="4">
    <source>
        <dbReference type="ARBA" id="ARBA00022679"/>
    </source>
</evidence>
<dbReference type="PROSITE" id="PS50109">
    <property type="entry name" value="HIS_KIN"/>
    <property type="match status" value="1"/>
</dbReference>
<dbReference type="EC" id="2.7.13.3" evidence="2"/>
<dbReference type="SUPFAM" id="SSF55785">
    <property type="entry name" value="PYP-like sensor domain (PAS domain)"/>
    <property type="match status" value="1"/>
</dbReference>
<dbReference type="Gene3D" id="3.30.565.10">
    <property type="entry name" value="Histidine kinase-like ATPase, C-terminal domain"/>
    <property type="match status" value="1"/>
</dbReference>
<dbReference type="Gene3D" id="3.30.450.20">
    <property type="entry name" value="PAS domain"/>
    <property type="match status" value="1"/>
</dbReference>
<keyword evidence="5" id="KW-0418">Kinase</keyword>
<dbReference type="Pfam" id="PF02518">
    <property type="entry name" value="HATPase_c"/>
    <property type="match status" value="1"/>
</dbReference>
<organism evidence="9 12">
    <name type="scientific">Algibacter amylolyticus</name>
    <dbReference type="NCBI Taxonomy" id="1608400"/>
    <lineage>
        <taxon>Bacteria</taxon>
        <taxon>Pseudomonadati</taxon>
        <taxon>Bacteroidota</taxon>
        <taxon>Flavobacteriia</taxon>
        <taxon>Flavobacteriales</taxon>
        <taxon>Flavobacteriaceae</taxon>
        <taxon>Algibacter</taxon>
    </lineage>
</organism>
<reference evidence="9 12" key="1">
    <citation type="journal article" date="2015" name="Int. J. Syst. Evol. Microbiol.">
        <title>Algibacter amylolyticus sp. nov., isolated from intertidal sediment.</title>
        <authorList>
            <person name="Zhang D.C."/>
            <person name="Wu J."/>
            <person name="Neuner K."/>
            <person name="Yao J."/>
            <person name="Margesin R."/>
        </authorList>
    </citation>
    <scope>NUCLEOTIDE SEQUENCE [LARGE SCALE GENOMIC DNA]</scope>
    <source>
        <strain evidence="9 12">RU-4-M-4</strain>
    </source>
</reference>
<dbReference type="CDD" id="cd00130">
    <property type="entry name" value="PAS"/>
    <property type="match status" value="1"/>
</dbReference>
<evidence type="ECO:0000259" key="7">
    <source>
        <dbReference type="PROSITE" id="PS50112"/>
    </source>
</evidence>
<dbReference type="InterPro" id="IPR005467">
    <property type="entry name" value="His_kinase_dom"/>
</dbReference>
<protein>
    <recommendedName>
        <fullName evidence="2">histidine kinase</fullName>
        <ecNumber evidence="2">2.7.13.3</ecNumber>
    </recommendedName>
</protein>
<keyword evidence="3" id="KW-0597">Phosphoprotein</keyword>
<dbReference type="Proteomes" id="UP000315145">
    <property type="component" value="Unassembled WGS sequence"/>
</dbReference>
<evidence type="ECO:0000256" key="5">
    <source>
        <dbReference type="ARBA" id="ARBA00022777"/>
    </source>
</evidence>
<reference evidence="9" key="3">
    <citation type="submission" date="2019-09" db="EMBL/GenBank/DDBJ databases">
        <authorList>
            <person name="Zhang D.-C."/>
        </authorList>
    </citation>
    <scope>NUCLEOTIDE SEQUENCE</scope>
    <source>
        <strain evidence="9">RU-4-M-4</strain>
    </source>
</reference>
<dbReference type="InterPro" id="IPR036890">
    <property type="entry name" value="HATPase_C_sf"/>
</dbReference>
<dbReference type="InterPro" id="IPR000014">
    <property type="entry name" value="PAS"/>
</dbReference>
<keyword evidence="11" id="KW-1185">Reference proteome</keyword>
<evidence type="ECO:0000313" key="10">
    <source>
        <dbReference type="EMBL" id="TSJ74679.1"/>
    </source>
</evidence>
<dbReference type="RefSeq" id="WP_144116788.1">
    <property type="nucleotide sequence ID" value="NZ_JACHGE010000010.1"/>
</dbReference>
<evidence type="ECO:0000256" key="3">
    <source>
        <dbReference type="ARBA" id="ARBA00022553"/>
    </source>
</evidence>
<dbReference type="SMART" id="SM00086">
    <property type="entry name" value="PAC"/>
    <property type="match status" value="1"/>
</dbReference>
<dbReference type="InterPro" id="IPR000700">
    <property type="entry name" value="PAS-assoc_C"/>
</dbReference>
<keyword evidence="4" id="KW-0808">Transferase</keyword>
<feature type="domain" description="PAC" evidence="8">
    <location>
        <begin position="83"/>
        <end position="135"/>
    </location>
</feature>
<gene>
    <name evidence="9" type="ORF">F2B50_11355</name>
    <name evidence="10" type="ORF">FPF71_11355</name>
</gene>
<evidence type="ECO:0000313" key="11">
    <source>
        <dbReference type="Proteomes" id="UP000315145"/>
    </source>
</evidence>
<feature type="domain" description="PAS" evidence="7">
    <location>
        <begin position="9"/>
        <end position="79"/>
    </location>
</feature>
<dbReference type="SMART" id="SM00387">
    <property type="entry name" value="HATPase_c"/>
    <property type="match status" value="1"/>
</dbReference>
<dbReference type="Proteomes" id="UP000322315">
    <property type="component" value="Unassembled WGS sequence"/>
</dbReference>
<dbReference type="PANTHER" id="PTHR43304:SF1">
    <property type="entry name" value="PAC DOMAIN-CONTAINING PROTEIN"/>
    <property type="match status" value="1"/>
</dbReference>
<evidence type="ECO:0000313" key="9">
    <source>
        <dbReference type="EMBL" id="KAA5824202.1"/>
    </source>
</evidence>
<dbReference type="SUPFAM" id="SSF55874">
    <property type="entry name" value="ATPase domain of HSP90 chaperone/DNA topoisomerase II/histidine kinase"/>
    <property type="match status" value="1"/>
</dbReference>
<dbReference type="EMBL" id="VMBF01000007">
    <property type="protein sequence ID" value="TSJ74679.1"/>
    <property type="molecule type" value="Genomic_DNA"/>
</dbReference>
<evidence type="ECO:0000256" key="2">
    <source>
        <dbReference type="ARBA" id="ARBA00012438"/>
    </source>
</evidence>